<evidence type="ECO:0000313" key="1">
    <source>
        <dbReference type="EMBL" id="KAJ8000427.1"/>
    </source>
</evidence>
<evidence type="ECO:0000313" key="2">
    <source>
        <dbReference type="Proteomes" id="UP001157502"/>
    </source>
</evidence>
<accession>A0ACC2GA24</accession>
<gene>
    <name evidence="1" type="ORF">DPEC_G00180020</name>
</gene>
<protein>
    <submittedName>
        <fullName evidence="1">Uncharacterized protein</fullName>
    </submittedName>
</protein>
<comment type="caution">
    <text evidence="1">The sequence shown here is derived from an EMBL/GenBank/DDBJ whole genome shotgun (WGS) entry which is preliminary data.</text>
</comment>
<proteinExistence type="predicted"/>
<dbReference type="Proteomes" id="UP001157502">
    <property type="component" value="Chromosome 15"/>
</dbReference>
<name>A0ACC2GA24_DALPE</name>
<organism evidence="1 2">
    <name type="scientific">Dallia pectoralis</name>
    <name type="common">Alaska blackfish</name>
    <dbReference type="NCBI Taxonomy" id="75939"/>
    <lineage>
        <taxon>Eukaryota</taxon>
        <taxon>Metazoa</taxon>
        <taxon>Chordata</taxon>
        <taxon>Craniata</taxon>
        <taxon>Vertebrata</taxon>
        <taxon>Euteleostomi</taxon>
        <taxon>Actinopterygii</taxon>
        <taxon>Neopterygii</taxon>
        <taxon>Teleostei</taxon>
        <taxon>Protacanthopterygii</taxon>
        <taxon>Esociformes</taxon>
        <taxon>Umbridae</taxon>
        <taxon>Dallia</taxon>
    </lineage>
</organism>
<reference evidence="1" key="1">
    <citation type="submission" date="2021-05" db="EMBL/GenBank/DDBJ databases">
        <authorList>
            <person name="Pan Q."/>
            <person name="Jouanno E."/>
            <person name="Zahm M."/>
            <person name="Klopp C."/>
            <person name="Cabau C."/>
            <person name="Louis A."/>
            <person name="Berthelot C."/>
            <person name="Parey E."/>
            <person name="Roest Crollius H."/>
            <person name="Montfort J."/>
            <person name="Robinson-Rechavi M."/>
            <person name="Bouchez O."/>
            <person name="Lampietro C."/>
            <person name="Lopez Roques C."/>
            <person name="Donnadieu C."/>
            <person name="Postlethwait J."/>
            <person name="Bobe J."/>
            <person name="Dillon D."/>
            <person name="Chandos A."/>
            <person name="von Hippel F."/>
            <person name="Guiguen Y."/>
        </authorList>
    </citation>
    <scope>NUCLEOTIDE SEQUENCE</scope>
    <source>
        <strain evidence="1">YG-Jan2019</strain>
    </source>
</reference>
<keyword evidence="2" id="KW-1185">Reference proteome</keyword>
<sequence>MLWRTVLVLLVCWCVTGDVPHHLQDSPEHEDPTSDLQSDSGSRPPVEHLDFGFVPAAVYDTHVYYEPGPIRVLFHIVHGFLYFVQPNAFPNGEEHNTTI</sequence>
<dbReference type="EMBL" id="CM055742">
    <property type="protein sequence ID" value="KAJ8000427.1"/>
    <property type="molecule type" value="Genomic_DNA"/>
</dbReference>